<feature type="compositionally biased region" description="Basic and acidic residues" evidence="1">
    <location>
        <begin position="98"/>
        <end position="107"/>
    </location>
</feature>
<proteinExistence type="predicted"/>
<dbReference type="OrthoDB" id="498777at2759"/>
<dbReference type="AlphaFoldDB" id="A0A5B8MNL1"/>
<evidence type="ECO:0000313" key="2">
    <source>
        <dbReference type="EMBL" id="QDZ21135.1"/>
    </source>
</evidence>
<sequence>MTRGSGGLVERVSRYLRKDFKEIVNPSAIPNPEWYQEKARAAGKASLLGAVGSALVEYRKGWQRYLSGKDPESSAADDGGGDQGREGGSDFGAEDLSEAVKKAGKEGAEKARPYLQRLYKTRMTSYRDAIKEFSIGFGEGLAKEEPPSKKG</sequence>
<accession>A0A5B8MNL1</accession>
<evidence type="ECO:0000313" key="3">
    <source>
        <dbReference type="Proteomes" id="UP000316726"/>
    </source>
</evidence>
<name>A0A5B8MNL1_9CHLO</name>
<feature type="region of interest" description="Disordered" evidence="1">
    <location>
        <begin position="67"/>
        <end position="107"/>
    </location>
</feature>
<evidence type="ECO:0000256" key="1">
    <source>
        <dbReference type="SAM" id="MobiDB-lite"/>
    </source>
</evidence>
<reference evidence="2 3" key="1">
    <citation type="submission" date="2018-07" db="EMBL/GenBank/DDBJ databases">
        <title>The complete nuclear genome of the prasinophyte Chloropicon primus (CCMP1205).</title>
        <authorList>
            <person name="Pombert J.-F."/>
            <person name="Otis C."/>
            <person name="Turmel M."/>
            <person name="Lemieux C."/>
        </authorList>
    </citation>
    <scope>NUCLEOTIDE SEQUENCE [LARGE SCALE GENOMIC DNA]</scope>
    <source>
        <strain evidence="2 3">CCMP1205</strain>
    </source>
</reference>
<gene>
    <name evidence="2" type="ORF">A3770_05p36530</name>
</gene>
<dbReference type="Proteomes" id="UP000316726">
    <property type="component" value="Chromosome 5"/>
</dbReference>
<keyword evidence="3" id="KW-1185">Reference proteome</keyword>
<protein>
    <submittedName>
        <fullName evidence="2">Uncharacterized protein</fullName>
    </submittedName>
</protein>
<dbReference type="EMBL" id="CP031038">
    <property type="protein sequence ID" value="QDZ21135.1"/>
    <property type="molecule type" value="Genomic_DNA"/>
</dbReference>
<organism evidence="2 3">
    <name type="scientific">Chloropicon primus</name>
    <dbReference type="NCBI Taxonomy" id="1764295"/>
    <lineage>
        <taxon>Eukaryota</taxon>
        <taxon>Viridiplantae</taxon>
        <taxon>Chlorophyta</taxon>
        <taxon>Chloropicophyceae</taxon>
        <taxon>Chloropicales</taxon>
        <taxon>Chloropicaceae</taxon>
        <taxon>Chloropicon</taxon>
    </lineage>
</organism>